<dbReference type="InterPro" id="IPR021670">
    <property type="entry name" value="DUF3256"/>
</dbReference>
<keyword evidence="2" id="KW-1185">Reference proteome</keyword>
<dbReference type="RefSeq" id="WP_134842834.1">
    <property type="nucleotide sequence ID" value="NZ_SGVY01000006.1"/>
</dbReference>
<accession>A0A4Y8VT03</accession>
<reference evidence="1 2" key="1">
    <citation type="submission" date="2019-02" db="EMBL/GenBank/DDBJ databases">
        <title>Draft Genome Sequence of the Prevotella sp. BCRC 81118, Isolated from Human Feces.</title>
        <authorList>
            <person name="Huang C.-H."/>
        </authorList>
    </citation>
    <scope>NUCLEOTIDE SEQUENCE [LARGE SCALE GENOMIC DNA]</scope>
    <source>
        <strain evidence="1 2">BCRC 81118</strain>
    </source>
</reference>
<gene>
    <name evidence="1" type="ORF">EXN75_03840</name>
</gene>
<dbReference type="OrthoDB" id="1098697at2"/>
<evidence type="ECO:0000313" key="2">
    <source>
        <dbReference type="Proteomes" id="UP000297872"/>
    </source>
</evidence>
<protein>
    <submittedName>
        <fullName evidence="1">DUF3256 family protein</fullName>
    </submittedName>
</protein>
<dbReference type="EMBL" id="SGVY01000006">
    <property type="protein sequence ID" value="TFH83428.1"/>
    <property type="molecule type" value="Genomic_DNA"/>
</dbReference>
<dbReference type="AlphaFoldDB" id="A0A4Y8VT03"/>
<dbReference type="Pfam" id="PF11644">
    <property type="entry name" value="DUF3256"/>
    <property type="match status" value="1"/>
</dbReference>
<name>A0A4Y8VT03_9BACT</name>
<organism evidence="1 2">
    <name type="scientific">Segatella hominis</name>
    <dbReference type="NCBI Taxonomy" id="2518605"/>
    <lineage>
        <taxon>Bacteria</taxon>
        <taxon>Pseudomonadati</taxon>
        <taxon>Bacteroidota</taxon>
        <taxon>Bacteroidia</taxon>
        <taxon>Bacteroidales</taxon>
        <taxon>Prevotellaceae</taxon>
        <taxon>Segatella</taxon>
    </lineage>
</organism>
<sequence>MKKLFVFLWVVLLVTSVQAKSLKDLWVSIPDSLLPTLDRNLRLELVELEEMGVKSNVKNLLGEECDMDTLTNDYLECTTSKAARLQMIYLPSSAGDSVLCVIKTFRAPSKESEIRFYDQGWRQLPISSYLAKDQYALGCYIKPKSDTMRVEEYEELKSKLEPVMYVTEYLPTAQAFRIQVSLPLLSNEDKMKVQSILMQRKFKWILGRFNEI</sequence>
<proteinExistence type="predicted"/>
<dbReference type="GeneID" id="302994429"/>
<evidence type="ECO:0000313" key="1">
    <source>
        <dbReference type="EMBL" id="TFH83428.1"/>
    </source>
</evidence>
<dbReference type="Proteomes" id="UP000297872">
    <property type="component" value="Unassembled WGS sequence"/>
</dbReference>
<comment type="caution">
    <text evidence="1">The sequence shown here is derived from an EMBL/GenBank/DDBJ whole genome shotgun (WGS) entry which is preliminary data.</text>
</comment>
<dbReference type="SUPFAM" id="SSF160925">
    <property type="entry name" value="PG1388-like"/>
    <property type="match status" value="1"/>
</dbReference>